<dbReference type="InterPro" id="IPR047650">
    <property type="entry name" value="Transpos_IS110"/>
</dbReference>
<evidence type="ECO:0000259" key="2">
    <source>
        <dbReference type="Pfam" id="PF02371"/>
    </source>
</evidence>
<dbReference type="InterPro" id="IPR002525">
    <property type="entry name" value="Transp_IS110-like_N"/>
</dbReference>
<accession>A0ABY7RI04</accession>
<dbReference type="EMBL" id="CP116766">
    <property type="protein sequence ID" value="WCL70962.1"/>
    <property type="molecule type" value="Genomic_DNA"/>
</dbReference>
<dbReference type="PANTHER" id="PTHR33055:SF3">
    <property type="entry name" value="PUTATIVE TRANSPOSASE FOR IS117-RELATED"/>
    <property type="match status" value="1"/>
</dbReference>
<dbReference type="InterPro" id="IPR003346">
    <property type="entry name" value="Transposase_20"/>
</dbReference>
<dbReference type="NCBIfam" id="NF033542">
    <property type="entry name" value="transpos_IS110"/>
    <property type="match status" value="1"/>
</dbReference>
<gene>
    <name evidence="4" type="ORF">PJU73_02245</name>
    <name evidence="3" type="ORF">PJU73_06260</name>
</gene>
<dbReference type="Pfam" id="PF01548">
    <property type="entry name" value="DEDD_Tnp_IS110"/>
    <property type="match status" value="1"/>
</dbReference>
<evidence type="ECO:0000259" key="1">
    <source>
        <dbReference type="Pfam" id="PF01548"/>
    </source>
</evidence>
<dbReference type="EMBL" id="CP116766">
    <property type="protein sequence ID" value="WCL71961.1"/>
    <property type="molecule type" value="Genomic_DNA"/>
</dbReference>
<feature type="domain" description="Transposase IS110-like N-terminal" evidence="1">
    <location>
        <begin position="9"/>
        <end position="162"/>
    </location>
</feature>
<reference evidence="3 5" key="1">
    <citation type="submission" date="2023-01" db="EMBL/GenBank/DDBJ databases">
        <authorList>
            <person name="Yang C."/>
        </authorList>
    </citation>
    <scope>NUCLEOTIDE SEQUENCE [LARGE SCALE GENOMIC DNA]</scope>
    <source>
        <strain evidence="3 5">ZJ106</strain>
    </source>
</reference>
<name>A0ABY7RI04_9NEIS</name>
<sequence>MMDTPFYFIGIDIAKLKFDVAVKKSAKVYQHHQFENHPQGFAALSEWLNSFSDKPLYIVMEATNVYHERLCEYLYAAGHSVVVINPKCAANFAKGLNLRSKTDKADAKLLARLAESYVHEFDLWQPKGNNEKALLRQLRHLEHLKTALTKEKVRLQMLLDEYAMASSERLIAFLECEVKTVETHIHQLVKQDDQLKHNHHLLSSIPAISKTTACWLLAILGDGTRFKNGRAAATYAGLTPMVRQSGTSVDKRVGISRIGQSDLRKILYMPAVSFCFGKYKDSIYSSFVQRLLERNKLAKKAVIVALMRKLVTIAQSVLKYQQPFNEERYAKMCLDKA</sequence>
<proteinExistence type="predicted"/>
<dbReference type="Pfam" id="PF02371">
    <property type="entry name" value="Transposase_20"/>
    <property type="match status" value="1"/>
</dbReference>
<evidence type="ECO:0000313" key="3">
    <source>
        <dbReference type="EMBL" id="WCL70962.1"/>
    </source>
</evidence>
<keyword evidence="5" id="KW-1185">Reference proteome</keyword>
<dbReference type="RefSeq" id="WP_272606690.1">
    <property type="nucleotide sequence ID" value="NZ_CP116766.1"/>
</dbReference>
<organism evidence="3 5">
    <name type="scientific">Neisseria lisongii</name>
    <dbReference type="NCBI Taxonomy" id="2912188"/>
    <lineage>
        <taxon>Bacteria</taxon>
        <taxon>Pseudomonadati</taxon>
        <taxon>Pseudomonadota</taxon>
        <taxon>Betaproteobacteria</taxon>
        <taxon>Neisseriales</taxon>
        <taxon>Neisseriaceae</taxon>
        <taxon>Neisseria</taxon>
    </lineage>
</organism>
<feature type="domain" description="Transposase IS116/IS110/IS902 C-terminal" evidence="2">
    <location>
        <begin position="200"/>
        <end position="273"/>
    </location>
</feature>
<evidence type="ECO:0000313" key="5">
    <source>
        <dbReference type="Proteomes" id="UP001221268"/>
    </source>
</evidence>
<dbReference type="PANTHER" id="PTHR33055">
    <property type="entry name" value="TRANSPOSASE FOR INSERTION SEQUENCE ELEMENT IS1111A"/>
    <property type="match status" value="1"/>
</dbReference>
<evidence type="ECO:0000313" key="4">
    <source>
        <dbReference type="EMBL" id="WCL71961.1"/>
    </source>
</evidence>
<protein>
    <submittedName>
        <fullName evidence="3">IS110 family transposase</fullName>
    </submittedName>
</protein>
<dbReference type="Proteomes" id="UP001221268">
    <property type="component" value="Chromosome"/>
</dbReference>